<dbReference type="Gene3D" id="3.40.50.2300">
    <property type="match status" value="1"/>
</dbReference>
<evidence type="ECO:0000256" key="2">
    <source>
        <dbReference type="PROSITE-ProRule" id="PRU00169"/>
    </source>
</evidence>
<dbReference type="PANTHER" id="PTHR43214:SF17">
    <property type="entry name" value="TRANSCRIPTIONAL REGULATORY PROTEIN RCSB"/>
    <property type="match status" value="1"/>
</dbReference>
<proteinExistence type="predicted"/>
<comment type="caution">
    <text evidence="4">The sequence shown here is derived from an EMBL/GenBank/DDBJ whole genome shotgun (WGS) entry which is preliminary data.</text>
</comment>
<dbReference type="SMART" id="SM00448">
    <property type="entry name" value="REC"/>
    <property type="match status" value="1"/>
</dbReference>
<feature type="modified residue" description="4-aspartylphosphate" evidence="2">
    <location>
        <position position="59"/>
    </location>
</feature>
<dbReference type="RefSeq" id="WP_380216573.1">
    <property type="nucleotide sequence ID" value="NZ_JBHTBN010000001.1"/>
</dbReference>
<gene>
    <name evidence="4" type="ORF">ACFQO1_03440</name>
</gene>
<dbReference type="Pfam" id="PF00072">
    <property type="entry name" value="Response_reg"/>
    <property type="match status" value="1"/>
</dbReference>
<sequence>MFQKVLVVDDHDDVNRGVSAMVTSMNAEEVVSAQYCDEAWLKLKKSNLEGDPFDLLITDLSFKKDHRDCKIASGEELIATIRTEHPALRIVVYSMKDQLQKVRSLIKKHTINAYVLKDRNGSVELRKAIEKVYNNELYVSPQVAGALSKPKSLEIKDYDIELLKQLSFGLSQQEISQYFKDQNVNPSSLSSVEKRLNALRIQFKANNAIHLVSIVKDLGLL</sequence>
<dbReference type="SUPFAM" id="SSF52172">
    <property type="entry name" value="CheY-like"/>
    <property type="match status" value="1"/>
</dbReference>
<reference evidence="5" key="1">
    <citation type="journal article" date="2019" name="Int. J. Syst. Evol. Microbiol.">
        <title>The Global Catalogue of Microorganisms (GCM) 10K type strain sequencing project: providing services to taxonomists for standard genome sequencing and annotation.</title>
        <authorList>
            <consortium name="The Broad Institute Genomics Platform"/>
            <consortium name="The Broad Institute Genome Sequencing Center for Infectious Disease"/>
            <person name="Wu L."/>
            <person name="Ma J."/>
        </authorList>
    </citation>
    <scope>NUCLEOTIDE SEQUENCE [LARGE SCALE GENOMIC DNA]</scope>
    <source>
        <strain evidence="5">CGMCC 1.16306</strain>
    </source>
</reference>
<keyword evidence="2" id="KW-0597">Phosphoprotein</keyword>
<evidence type="ECO:0000259" key="3">
    <source>
        <dbReference type="PROSITE" id="PS50110"/>
    </source>
</evidence>
<dbReference type="InterPro" id="IPR001789">
    <property type="entry name" value="Sig_transdc_resp-reg_receiver"/>
</dbReference>
<evidence type="ECO:0000313" key="5">
    <source>
        <dbReference type="Proteomes" id="UP001596415"/>
    </source>
</evidence>
<dbReference type="PROSITE" id="PS50110">
    <property type="entry name" value="RESPONSE_REGULATORY"/>
    <property type="match status" value="1"/>
</dbReference>
<dbReference type="EMBL" id="JBHTBN010000001">
    <property type="protein sequence ID" value="MFC7356728.1"/>
    <property type="molecule type" value="Genomic_DNA"/>
</dbReference>
<organism evidence="4 5">
    <name type="scientific">Jejudonia soesokkakensis</name>
    <dbReference type="NCBI Taxonomy" id="1323432"/>
    <lineage>
        <taxon>Bacteria</taxon>
        <taxon>Pseudomonadati</taxon>
        <taxon>Bacteroidota</taxon>
        <taxon>Flavobacteriia</taxon>
        <taxon>Flavobacteriales</taxon>
        <taxon>Flavobacteriaceae</taxon>
        <taxon>Jejudonia</taxon>
    </lineage>
</organism>
<evidence type="ECO:0000313" key="4">
    <source>
        <dbReference type="EMBL" id="MFC7356728.1"/>
    </source>
</evidence>
<feature type="domain" description="Response regulatory" evidence="3">
    <location>
        <begin position="4"/>
        <end position="132"/>
    </location>
</feature>
<accession>A0ABW2MSQ2</accession>
<evidence type="ECO:0000256" key="1">
    <source>
        <dbReference type="ARBA" id="ARBA00023125"/>
    </source>
</evidence>
<dbReference type="Proteomes" id="UP001596415">
    <property type="component" value="Unassembled WGS sequence"/>
</dbReference>
<dbReference type="InterPro" id="IPR011006">
    <property type="entry name" value="CheY-like_superfamily"/>
</dbReference>
<dbReference type="PANTHER" id="PTHR43214">
    <property type="entry name" value="TWO-COMPONENT RESPONSE REGULATOR"/>
    <property type="match status" value="1"/>
</dbReference>
<name>A0ABW2MSQ2_9FLAO</name>
<keyword evidence="1" id="KW-0238">DNA-binding</keyword>
<dbReference type="InterPro" id="IPR039420">
    <property type="entry name" value="WalR-like"/>
</dbReference>
<protein>
    <submittedName>
        <fullName evidence="4">Response regulator</fullName>
    </submittedName>
</protein>
<keyword evidence="5" id="KW-1185">Reference proteome</keyword>